<sequence>MKVKNVPIKLNVSRLSNEMNYLLKLLEDESSISQNPIPINDDFDWGAFIDLVKHHRLYPQLYPKVKQGQTVVPTYVSEGITKLYEANIFHMLHLTKEMEAVGKIFAENDIPMLHLKGPMLAKKLYGDLSLRTSGDLDILIPIKDLGIAEKLLVAEGYRKDEYIMTVLNDWKWRHHHFTYVHPQKQVKIEIHWRLNPGPGLEPAFKELWERRETEVIGGLPVHTLGVEDLFVFLISHGSRHGWSRLRWLLDIHQMLKLPMDHHFTIRLLRKFHSTQLGGQAMILSSQLLSSKIPREYDRILCHNKSMQLAEGTIFYLERMINLHSLPLSEEISTYHKKYIFSLKSFFQKGLSFFSYFYPYPEDALAMPLPKVLHLLYFPLRPMIWLWRKTKKSALT</sequence>
<dbReference type="SUPFAM" id="SSF81301">
    <property type="entry name" value="Nucleotidyltransferase"/>
    <property type="match status" value="1"/>
</dbReference>
<proteinExistence type="predicted"/>
<evidence type="ECO:0000313" key="2">
    <source>
        <dbReference type="Proteomes" id="UP000276770"/>
    </source>
</evidence>
<gene>
    <name evidence="1" type="ORF">D9X91_08370</name>
</gene>
<name>A0A3L7JZK2_9BACI</name>
<dbReference type="InterPro" id="IPR043519">
    <property type="entry name" value="NT_sf"/>
</dbReference>
<reference evidence="1 2" key="1">
    <citation type="submission" date="2018-10" db="EMBL/GenBank/DDBJ databases">
        <title>Falsibacillus sp. genome draft.</title>
        <authorList>
            <person name="Shi S."/>
        </authorList>
    </citation>
    <scope>NUCLEOTIDE SEQUENCE [LARGE SCALE GENOMIC DNA]</scope>
    <source>
        <strain evidence="1 2">GY 10110</strain>
    </source>
</reference>
<accession>A0A3L7JZK2</accession>
<dbReference type="InterPro" id="IPR039498">
    <property type="entry name" value="NTP_transf_5"/>
</dbReference>
<dbReference type="AlphaFoldDB" id="A0A3L7JZK2"/>
<dbReference type="Pfam" id="PF14907">
    <property type="entry name" value="NTP_transf_5"/>
    <property type="match status" value="1"/>
</dbReference>
<dbReference type="Proteomes" id="UP000276770">
    <property type="component" value="Unassembled WGS sequence"/>
</dbReference>
<dbReference type="EMBL" id="RCVZ01000004">
    <property type="protein sequence ID" value="RLQ96288.1"/>
    <property type="molecule type" value="Genomic_DNA"/>
</dbReference>
<organism evidence="1 2">
    <name type="scientific">Falsibacillus albus</name>
    <dbReference type="NCBI Taxonomy" id="2478915"/>
    <lineage>
        <taxon>Bacteria</taxon>
        <taxon>Bacillati</taxon>
        <taxon>Bacillota</taxon>
        <taxon>Bacilli</taxon>
        <taxon>Bacillales</taxon>
        <taxon>Bacillaceae</taxon>
        <taxon>Falsibacillus</taxon>
    </lineage>
</organism>
<protein>
    <submittedName>
        <fullName evidence="1">Renal dipeptidase</fullName>
    </submittedName>
</protein>
<dbReference type="OrthoDB" id="9773927at2"/>
<keyword evidence="2" id="KW-1185">Reference proteome</keyword>
<comment type="caution">
    <text evidence="1">The sequence shown here is derived from an EMBL/GenBank/DDBJ whole genome shotgun (WGS) entry which is preliminary data.</text>
</comment>
<dbReference type="Gene3D" id="3.30.460.40">
    <property type="match status" value="1"/>
</dbReference>
<evidence type="ECO:0000313" key="1">
    <source>
        <dbReference type="EMBL" id="RLQ96288.1"/>
    </source>
</evidence>